<gene>
    <name evidence="1" type="ORF">M9H77_09639</name>
</gene>
<sequence>MDANQWHVRVTMRVPSFYEEYHMFNYTFYSINNDDEMYYLRTIRPNISKEGIYVLVEFESVHPQAFSNVQRTYLSAYEDYSNVTIIMHIVSDEPSMLYPDIQEDDEDDDDDDTEYDVSTFLDMGSGEQIDNLIESRTIRLLDWNDV</sequence>
<organism evidence="1 2">
    <name type="scientific">Catharanthus roseus</name>
    <name type="common">Madagascar periwinkle</name>
    <name type="synonym">Vinca rosea</name>
    <dbReference type="NCBI Taxonomy" id="4058"/>
    <lineage>
        <taxon>Eukaryota</taxon>
        <taxon>Viridiplantae</taxon>
        <taxon>Streptophyta</taxon>
        <taxon>Embryophyta</taxon>
        <taxon>Tracheophyta</taxon>
        <taxon>Spermatophyta</taxon>
        <taxon>Magnoliopsida</taxon>
        <taxon>eudicotyledons</taxon>
        <taxon>Gunneridae</taxon>
        <taxon>Pentapetalae</taxon>
        <taxon>asterids</taxon>
        <taxon>lamiids</taxon>
        <taxon>Gentianales</taxon>
        <taxon>Apocynaceae</taxon>
        <taxon>Rauvolfioideae</taxon>
        <taxon>Vinceae</taxon>
        <taxon>Catharanthinae</taxon>
        <taxon>Catharanthus</taxon>
    </lineage>
</organism>
<reference evidence="2" key="1">
    <citation type="journal article" date="2023" name="Nat. Plants">
        <title>Single-cell RNA sequencing provides a high-resolution roadmap for understanding the multicellular compartmentation of specialized metabolism.</title>
        <authorList>
            <person name="Sun S."/>
            <person name="Shen X."/>
            <person name="Li Y."/>
            <person name="Li Y."/>
            <person name="Wang S."/>
            <person name="Li R."/>
            <person name="Zhang H."/>
            <person name="Shen G."/>
            <person name="Guo B."/>
            <person name="Wei J."/>
            <person name="Xu J."/>
            <person name="St-Pierre B."/>
            <person name="Chen S."/>
            <person name="Sun C."/>
        </authorList>
    </citation>
    <scope>NUCLEOTIDE SEQUENCE [LARGE SCALE GENOMIC DNA]</scope>
</reference>
<protein>
    <submittedName>
        <fullName evidence="1">Uncharacterized protein</fullName>
    </submittedName>
</protein>
<evidence type="ECO:0000313" key="1">
    <source>
        <dbReference type="EMBL" id="KAI5678689.1"/>
    </source>
</evidence>
<comment type="caution">
    <text evidence="1">The sequence shown here is derived from an EMBL/GenBank/DDBJ whole genome shotgun (WGS) entry which is preliminary data.</text>
</comment>
<evidence type="ECO:0000313" key="2">
    <source>
        <dbReference type="Proteomes" id="UP001060085"/>
    </source>
</evidence>
<proteinExistence type="predicted"/>
<dbReference type="Proteomes" id="UP001060085">
    <property type="component" value="Linkage Group LG02"/>
</dbReference>
<keyword evidence="2" id="KW-1185">Reference proteome</keyword>
<accession>A0ACC0C1I7</accession>
<dbReference type="EMBL" id="CM044702">
    <property type="protein sequence ID" value="KAI5678689.1"/>
    <property type="molecule type" value="Genomic_DNA"/>
</dbReference>
<name>A0ACC0C1I7_CATRO</name>